<protein>
    <recommendedName>
        <fullName evidence="4">Photosynthesis system II assembly factor Ycf48/Hcf136-like domain-containing protein</fullName>
    </recommendedName>
</protein>
<evidence type="ECO:0000313" key="2">
    <source>
        <dbReference type="EMBL" id="GCE15246.1"/>
    </source>
</evidence>
<dbReference type="OrthoDB" id="166558at2"/>
<feature type="chain" id="PRO_5019383417" description="Photosynthesis system II assembly factor Ycf48/Hcf136-like domain-containing protein" evidence="1">
    <location>
        <begin position="30"/>
        <end position="353"/>
    </location>
</feature>
<reference evidence="3" key="1">
    <citation type="submission" date="2018-12" db="EMBL/GenBank/DDBJ databases">
        <title>Tengunoibacter tsumagoiensis gen. nov., sp. nov., Dictyobacter kobayashii sp. nov., D. alpinus sp. nov., and D. joshuensis sp. nov. and description of Dictyobacteraceae fam. nov. within the order Ktedonobacterales isolated from Tengu-no-mugimeshi.</title>
        <authorList>
            <person name="Wang C.M."/>
            <person name="Zheng Y."/>
            <person name="Sakai Y."/>
            <person name="Toyoda A."/>
            <person name="Minakuchi Y."/>
            <person name="Abe K."/>
            <person name="Yokota A."/>
            <person name="Yabe S."/>
        </authorList>
    </citation>
    <scope>NUCLEOTIDE SEQUENCE [LARGE SCALE GENOMIC DNA]</scope>
    <source>
        <strain evidence="3">Uno3</strain>
    </source>
</reference>
<comment type="caution">
    <text evidence="2">The sequence shown here is derived from an EMBL/GenBank/DDBJ whole genome shotgun (WGS) entry which is preliminary data.</text>
</comment>
<organism evidence="2 3">
    <name type="scientific">Tengunoibacter tsumagoiensis</name>
    <dbReference type="NCBI Taxonomy" id="2014871"/>
    <lineage>
        <taxon>Bacteria</taxon>
        <taxon>Bacillati</taxon>
        <taxon>Chloroflexota</taxon>
        <taxon>Ktedonobacteria</taxon>
        <taxon>Ktedonobacterales</taxon>
        <taxon>Dictyobacteraceae</taxon>
        <taxon>Tengunoibacter</taxon>
    </lineage>
</organism>
<feature type="signal peptide" evidence="1">
    <location>
        <begin position="1"/>
        <end position="29"/>
    </location>
</feature>
<name>A0A402A8B6_9CHLR</name>
<keyword evidence="1" id="KW-0732">Signal</keyword>
<sequence>MKKTALSASFLGMAFLVSLFAWRSTTSHAAISQWQAISSPNNSGDSELHSISAYSPSEAYAVGTSSVPHSSDTLPIVLHWNGSKWTFVSDFVVPDHTELGAVTEISPSDVWVLGTKVVSQHVYQETLTHWNGKKWNQFAAPSSAVSRFTTISAYSSTDIWAVGGHQVEHWNGQKWMIVSAAIPPNAALYSFEGISSHNSSDVWIVGSYETGDYGPAFSFSEHWDGVQWKLQSTPTSNNDLMRVKAIATNDVWAVGNNQVLRWHGQKWTLVYTATDDLSLLSVDAHSSQDVWCVGRTHSGQPFLLHWNGKTWSTVTLHVAGELNSVVSVPNSSTYLSAGYKLAGPNRTLIEKYN</sequence>
<keyword evidence="3" id="KW-1185">Reference proteome</keyword>
<evidence type="ECO:0000313" key="3">
    <source>
        <dbReference type="Proteomes" id="UP000287352"/>
    </source>
</evidence>
<dbReference type="AlphaFoldDB" id="A0A402A8B6"/>
<dbReference type="RefSeq" id="WP_126582732.1">
    <property type="nucleotide sequence ID" value="NZ_BIFR01000002.1"/>
</dbReference>
<evidence type="ECO:0008006" key="4">
    <source>
        <dbReference type="Google" id="ProtNLM"/>
    </source>
</evidence>
<evidence type="ECO:0000256" key="1">
    <source>
        <dbReference type="SAM" id="SignalP"/>
    </source>
</evidence>
<dbReference type="Proteomes" id="UP000287352">
    <property type="component" value="Unassembled WGS sequence"/>
</dbReference>
<accession>A0A402A8B6</accession>
<dbReference type="EMBL" id="BIFR01000002">
    <property type="protein sequence ID" value="GCE15246.1"/>
    <property type="molecule type" value="Genomic_DNA"/>
</dbReference>
<proteinExistence type="predicted"/>
<gene>
    <name evidence="2" type="ORF">KTT_51050</name>
</gene>